<evidence type="ECO:0000313" key="1">
    <source>
        <dbReference type="EMBL" id="BAT95994.1"/>
    </source>
</evidence>
<sequence>VNPAVLRSFITPTTSRSLPSSKALVEEFQGEILQYFAALFTNAYFAYLKIEKETSCNITRIRVETPSITPHSC</sequence>
<accession>A0A0S3ST52</accession>
<protein>
    <submittedName>
        <fullName evidence="1">Uncharacterized protein</fullName>
    </submittedName>
</protein>
<dbReference type="AlphaFoldDB" id="A0A0S3ST52"/>
<feature type="non-terminal residue" evidence="1">
    <location>
        <position position="1"/>
    </location>
</feature>
<dbReference type="EMBL" id="AP015041">
    <property type="protein sequence ID" value="BAT95994.1"/>
    <property type="molecule type" value="Genomic_DNA"/>
</dbReference>
<evidence type="ECO:0000313" key="2">
    <source>
        <dbReference type="Proteomes" id="UP000291084"/>
    </source>
</evidence>
<name>A0A0S3ST52_PHAAN</name>
<keyword evidence="2" id="KW-1185">Reference proteome</keyword>
<dbReference type="Proteomes" id="UP000291084">
    <property type="component" value="Chromosome 8"/>
</dbReference>
<organism evidence="1 2">
    <name type="scientific">Vigna angularis var. angularis</name>
    <dbReference type="NCBI Taxonomy" id="157739"/>
    <lineage>
        <taxon>Eukaryota</taxon>
        <taxon>Viridiplantae</taxon>
        <taxon>Streptophyta</taxon>
        <taxon>Embryophyta</taxon>
        <taxon>Tracheophyta</taxon>
        <taxon>Spermatophyta</taxon>
        <taxon>Magnoliopsida</taxon>
        <taxon>eudicotyledons</taxon>
        <taxon>Gunneridae</taxon>
        <taxon>Pentapetalae</taxon>
        <taxon>rosids</taxon>
        <taxon>fabids</taxon>
        <taxon>Fabales</taxon>
        <taxon>Fabaceae</taxon>
        <taxon>Papilionoideae</taxon>
        <taxon>50 kb inversion clade</taxon>
        <taxon>NPAAA clade</taxon>
        <taxon>indigoferoid/millettioid clade</taxon>
        <taxon>Phaseoleae</taxon>
        <taxon>Vigna</taxon>
    </lineage>
</organism>
<proteinExistence type="predicted"/>
<gene>
    <name evidence="1" type="primary">Vigan.08G285500</name>
    <name evidence="1" type="ORF">VIGAN_08285500</name>
</gene>
<reference evidence="1 2" key="1">
    <citation type="journal article" date="2015" name="Sci. Rep.">
        <title>The power of single molecule real-time sequencing technology in the de novo assembly of a eukaryotic genome.</title>
        <authorList>
            <person name="Sakai H."/>
            <person name="Naito K."/>
            <person name="Ogiso-Tanaka E."/>
            <person name="Takahashi Y."/>
            <person name="Iseki K."/>
            <person name="Muto C."/>
            <person name="Satou K."/>
            <person name="Teruya K."/>
            <person name="Shiroma A."/>
            <person name="Shimoji M."/>
            <person name="Hirano T."/>
            <person name="Itoh T."/>
            <person name="Kaga A."/>
            <person name="Tomooka N."/>
        </authorList>
    </citation>
    <scope>NUCLEOTIDE SEQUENCE [LARGE SCALE GENOMIC DNA]</scope>
    <source>
        <strain evidence="2">cv. Shumari</strain>
    </source>
</reference>